<feature type="transmembrane region" description="Helical" evidence="7">
    <location>
        <begin position="164"/>
        <end position="189"/>
    </location>
</feature>
<dbReference type="Pfam" id="PF07690">
    <property type="entry name" value="MFS_1"/>
    <property type="match status" value="1"/>
</dbReference>
<dbReference type="SUPFAM" id="SSF103473">
    <property type="entry name" value="MFS general substrate transporter"/>
    <property type="match status" value="1"/>
</dbReference>
<comment type="subcellular location">
    <subcellularLocation>
        <location evidence="1">Cell membrane</location>
        <topology evidence="1">Multi-pass membrane protein</topology>
    </subcellularLocation>
</comment>
<reference evidence="11" key="2">
    <citation type="submission" date="2018-04" db="EMBL/GenBank/DDBJ databases">
        <title>Draft genome sequence of Mycobacterium montefiorense isolated from Japanese black salamander.</title>
        <authorList>
            <person name="Fukano H."/>
            <person name="Yoshida M."/>
            <person name="Shimizu A."/>
            <person name="Iwao H."/>
            <person name="Kurata O."/>
            <person name="Katayama Y."/>
            <person name="Omatsu T."/>
            <person name="Mizutani T."/>
            <person name="Wada S."/>
            <person name="Hoshino Y."/>
        </authorList>
    </citation>
    <scope>NUCLEOTIDE SEQUENCE [LARGE SCALE GENOMIC DNA]</scope>
    <source>
        <strain evidence="11">BS</strain>
    </source>
</reference>
<reference evidence="10" key="4">
    <citation type="submission" date="2022-04" db="EMBL/GenBank/DDBJ databases">
        <authorList>
            <person name="Komine T."/>
            <person name="Fukano H."/>
            <person name="Wada S."/>
        </authorList>
    </citation>
    <scope>NUCLEOTIDE SEQUENCE</scope>
    <source>
        <strain evidence="10">NJB18185</strain>
    </source>
</reference>
<evidence type="ECO:0000256" key="3">
    <source>
        <dbReference type="ARBA" id="ARBA00022475"/>
    </source>
</evidence>
<proteinExistence type="predicted"/>
<dbReference type="AlphaFoldDB" id="A0AA37UUQ0"/>
<keyword evidence="5 7" id="KW-1133">Transmembrane helix</keyword>
<dbReference type="GO" id="GO:0022857">
    <property type="term" value="F:transmembrane transporter activity"/>
    <property type="evidence" value="ECO:0007669"/>
    <property type="project" value="InterPro"/>
</dbReference>
<keyword evidence="2" id="KW-0813">Transport</keyword>
<name>A0AA37UUQ0_9MYCO</name>
<evidence type="ECO:0000259" key="8">
    <source>
        <dbReference type="PROSITE" id="PS50850"/>
    </source>
</evidence>
<dbReference type="Proteomes" id="UP000245060">
    <property type="component" value="Unassembled WGS sequence"/>
</dbReference>
<evidence type="ECO:0000313" key="10">
    <source>
        <dbReference type="EMBL" id="GKU71891.1"/>
    </source>
</evidence>
<feature type="transmembrane region" description="Helical" evidence="7">
    <location>
        <begin position="201"/>
        <end position="220"/>
    </location>
</feature>
<feature type="transmembrane region" description="Helical" evidence="7">
    <location>
        <begin position="412"/>
        <end position="432"/>
    </location>
</feature>
<organism evidence="10 12">
    <name type="scientific">Mycobacterium montefiorense</name>
    <dbReference type="NCBI Taxonomy" id="154654"/>
    <lineage>
        <taxon>Bacteria</taxon>
        <taxon>Bacillati</taxon>
        <taxon>Actinomycetota</taxon>
        <taxon>Actinomycetes</taxon>
        <taxon>Mycobacteriales</taxon>
        <taxon>Mycobacteriaceae</taxon>
        <taxon>Mycobacterium</taxon>
        <taxon>Mycobacterium simiae complex</taxon>
    </lineage>
</organism>
<keyword evidence="6 7" id="KW-0472">Membrane</keyword>
<keyword evidence="11" id="KW-1185">Reference proteome</keyword>
<dbReference type="PANTHER" id="PTHR43045">
    <property type="entry name" value="SHIKIMATE TRANSPORTER"/>
    <property type="match status" value="1"/>
</dbReference>
<dbReference type="InterPro" id="IPR005829">
    <property type="entry name" value="Sugar_transporter_CS"/>
</dbReference>
<feature type="domain" description="Major facilitator superfamily (MFS) profile" evidence="8">
    <location>
        <begin position="26"/>
        <end position="437"/>
    </location>
</feature>
<dbReference type="InterPro" id="IPR020846">
    <property type="entry name" value="MFS_dom"/>
</dbReference>
<accession>A0AA37UUQ0</accession>
<feature type="transmembrane region" description="Helical" evidence="7">
    <location>
        <begin position="41"/>
        <end position="60"/>
    </location>
</feature>
<dbReference type="Proteomes" id="UP001139505">
    <property type="component" value="Unassembled WGS sequence"/>
</dbReference>
<feature type="transmembrane region" description="Helical" evidence="7">
    <location>
        <begin position="321"/>
        <end position="340"/>
    </location>
</feature>
<feature type="transmembrane region" description="Helical" evidence="7">
    <location>
        <begin position="99"/>
        <end position="117"/>
    </location>
</feature>
<dbReference type="PROSITE" id="PS00217">
    <property type="entry name" value="SUGAR_TRANSPORT_2"/>
    <property type="match status" value="1"/>
</dbReference>
<evidence type="ECO:0000313" key="11">
    <source>
        <dbReference type="Proteomes" id="UP000245060"/>
    </source>
</evidence>
<sequence length="440" mass="46335">MGESIRPADLVTTIADKPRATPMTRVAVSCLVGSAIEFYDFLIYGTAAALVFPAVFFPSLTPGVAMVASMGTFATAFLSRPIGAAVFGYFGDRLGRKKTLVSTLMIMAVATVGVGLVPTTASIGMAAPLLLMGLRLLQGFAVGGEWAGSALLSAEYAPGGRRGLYGMFTLLGGGIAGVLSSLTFLGVNVTIGEYSPEFLQWGWRVPFLISSVLIALALYVRLNIDETPVFAEEKSRNLVPKAPLTEVFRLQGREIFLAAGSVLGTMAFCYMGNTYLAMYAHTHLGYTRSFIWSVGVLSGVMSIVSVVISASMCDRLGRRRIMLMGWAASVPWAFVVIPLIDTGNRSLYAVAIAGTFAVTGFGSGPTAAFIPELFATRYRYSGSALSINLAGVLGGALPPLIAGTLLTTYGSWSIGAMLGALALTSLVCTYLLPETHGTQL</sequence>
<dbReference type="PROSITE" id="PS50850">
    <property type="entry name" value="MFS"/>
    <property type="match status" value="1"/>
</dbReference>
<dbReference type="GO" id="GO:0005886">
    <property type="term" value="C:plasma membrane"/>
    <property type="evidence" value="ECO:0007669"/>
    <property type="project" value="UniProtKB-SubCell"/>
</dbReference>
<dbReference type="PANTHER" id="PTHR43045:SF2">
    <property type="entry name" value="INNER MEMBRANE METABOLITE TRANSPORT PROTEIN YHJE"/>
    <property type="match status" value="1"/>
</dbReference>
<reference evidence="9" key="1">
    <citation type="journal article" date="2018" name="Genome Announc.">
        <title>Draft Genome Sequence of Mycobacterium montefiorense Isolated from Japanese Black Salamander (Hynobius nigrescens).</title>
        <authorList>
            <person name="Fukano H."/>
            <person name="Yoshida M."/>
            <person name="Shimizu A."/>
            <person name="Iwao H."/>
            <person name="Katayama Y."/>
            <person name="Omatsu T."/>
            <person name="Mizutani T."/>
            <person name="Kurata O."/>
            <person name="Wada S."/>
            <person name="Hoshino Y."/>
        </authorList>
    </citation>
    <scope>NUCLEOTIDE SEQUENCE</scope>
    <source>
        <strain evidence="9">BS</strain>
    </source>
</reference>
<evidence type="ECO:0000313" key="9">
    <source>
        <dbReference type="EMBL" id="GBG37534.1"/>
    </source>
</evidence>
<protein>
    <submittedName>
        <fullName evidence="10">MFS transporter</fullName>
    </submittedName>
</protein>
<dbReference type="InterPro" id="IPR011701">
    <property type="entry name" value="MFS"/>
</dbReference>
<evidence type="ECO:0000256" key="6">
    <source>
        <dbReference type="ARBA" id="ARBA00023136"/>
    </source>
</evidence>
<evidence type="ECO:0000313" key="12">
    <source>
        <dbReference type="Proteomes" id="UP001139505"/>
    </source>
</evidence>
<keyword evidence="3" id="KW-1003">Cell membrane</keyword>
<keyword evidence="4 7" id="KW-0812">Transmembrane</keyword>
<dbReference type="EMBL" id="BFCH01000014">
    <property type="protein sequence ID" value="GBG37534.1"/>
    <property type="molecule type" value="Genomic_DNA"/>
</dbReference>
<feature type="transmembrane region" description="Helical" evidence="7">
    <location>
        <begin position="255"/>
        <end position="278"/>
    </location>
</feature>
<evidence type="ECO:0000256" key="7">
    <source>
        <dbReference type="SAM" id="Phobius"/>
    </source>
</evidence>
<evidence type="ECO:0000256" key="2">
    <source>
        <dbReference type="ARBA" id="ARBA00022448"/>
    </source>
</evidence>
<feature type="transmembrane region" description="Helical" evidence="7">
    <location>
        <begin position="290"/>
        <end position="309"/>
    </location>
</feature>
<dbReference type="InterPro" id="IPR036259">
    <property type="entry name" value="MFS_trans_sf"/>
</dbReference>
<evidence type="ECO:0000256" key="4">
    <source>
        <dbReference type="ARBA" id="ARBA00022692"/>
    </source>
</evidence>
<gene>
    <name evidence="9" type="ORF">MmonteBS_19060</name>
    <name evidence="10" type="ORF">NJB18185_16670</name>
</gene>
<feature type="transmembrane region" description="Helical" evidence="7">
    <location>
        <begin position="66"/>
        <end position="87"/>
    </location>
</feature>
<comment type="caution">
    <text evidence="10">The sequence shown here is derived from an EMBL/GenBank/DDBJ whole genome shotgun (WGS) entry which is preliminary data.</text>
</comment>
<dbReference type="Gene3D" id="1.20.1250.20">
    <property type="entry name" value="MFS general substrate transporter like domains"/>
    <property type="match status" value="1"/>
</dbReference>
<dbReference type="EMBL" id="BQYH01000008">
    <property type="protein sequence ID" value="GKU71891.1"/>
    <property type="molecule type" value="Genomic_DNA"/>
</dbReference>
<feature type="transmembrane region" description="Helical" evidence="7">
    <location>
        <begin position="346"/>
        <end position="370"/>
    </location>
</feature>
<evidence type="ECO:0000256" key="5">
    <source>
        <dbReference type="ARBA" id="ARBA00022989"/>
    </source>
</evidence>
<evidence type="ECO:0000256" key="1">
    <source>
        <dbReference type="ARBA" id="ARBA00004651"/>
    </source>
</evidence>
<feature type="transmembrane region" description="Helical" evidence="7">
    <location>
        <begin position="382"/>
        <end position="406"/>
    </location>
</feature>
<reference evidence="10" key="3">
    <citation type="journal article" date="2022" name="Microbiol. Resour. Announc.">
        <title>Draft Genome Sequences of Eight Mycobacterium montefiorense Strains Isolated from Salamanders in Captivity.</title>
        <authorList>
            <person name="Komine T."/>
            <person name="Ihara H."/>
            <person name="Fukano H."/>
            <person name="Hoshino Y."/>
            <person name="Kurata O."/>
            <person name="Wada S."/>
        </authorList>
    </citation>
    <scope>NUCLEOTIDE SEQUENCE</scope>
    <source>
        <strain evidence="10">NJB18185</strain>
    </source>
</reference>